<protein>
    <submittedName>
        <fullName evidence="1">Uncharacterized protein</fullName>
    </submittedName>
</protein>
<evidence type="ECO:0000313" key="2">
    <source>
        <dbReference type="Proteomes" id="UP000265520"/>
    </source>
</evidence>
<dbReference type="Proteomes" id="UP000265520">
    <property type="component" value="Unassembled WGS sequence"/>
</dbReference>
<feature type="non-terminal residue" evidence="1">
    <location>
        <position position="38"/>
    </location>
</feature>
<keyword evidence="2" id="KW-1185">Reference proteome</keyword>
<accession>A0A392TNS0</accession>
<proteinExistence type="predicted"/>
<organism evidence="1 2">
    <name type="scientific">Trifolium medium</name>
    <dbReference type="NCBI Taxonomy" id="97028"/>
    <lineage>
        <taxon>Eukaryota</taxon>
        <taxon>Viridiplantae</taxon>
        <taxon>Streptophyta</taxon>
        <taxon>Embryophyta</taxon>
        <taxon>Tracheophyta</taxon>
        <taxon>Spermatophyta</taxon>
        <taxon>Magnoliopsida</taxon>
        <taxon>eudicotyledons</taxon>
        <taxon>Gunneridae</taxon>
        <taxon>Pentapetalae</taxon>
        <taxon>rosids</taxon>
        <taxon>fabids</taxon>
        <taxon>Fabales</taxon>
        <taxon>Fabaceae</taxon>
        <taxon>Papilionoideae</taxon>
        <taxon>50 kb inversion clade</taxon>
        <taxon>NPAAA clade</taxon>
        <taxon>Hologalegina</taxon>
        <taxon>IRL clade</taxon>
        <taxon>Trifolieae</taxon>
        <taxon>Trifolium</taxon>
    </lineage>
</organism>
<reference evidence="1 2" key="1">
    <citation type="journal article" date="2018" name="Front. Plant Sci.">
        <title>Red Clover (Trifolium pratense) and Zigzag Clover (T. medium) - A Picture of Genomic Similarities and Differences.</title>
        <authorList>
            <person name="Dluhosova J."/>
            <person name="Istvanek J."/>
            <person name="Nedelnik J."/>
            <person name="Repkova J."/>
        </authorList>
    </citation>
    <scope>NUCLEOTIDE SEQUENCE [LARGE SCALE GENOMIC DNA]</scope>
    <source>
        <strain evidence="2">cv. 10/8</strain>
        <tissue evidence="1">Leaf</tissue>
    </source>
</reference>
<sequence length="38" mass="4122">MNTKVEKQIELSKLKQVPPPGKGTLYLRPLLMGTGAAL</sequence>
<name>A0A392TNS0_9FABA</name>
<comment type="caution">
    <text evidence="1">The sequence shown here is derived from an EMBL/GenBank/DDBJ whole genome shotgun (WGS) entry which is preliminary data.</text>
</comment>
<dbReference type="AlphaFoldDB" id="A0A392TNS0"/>
<dbReference type="EMBL" id="LXQA010616218">
    <property type="protein sequence ID" value="MCI62284.1"/>
    <property type="molecule type" value="Genomic_DNA"/>
</dbReference>
<evidence type="ECO:0000313" key="1">
    <source>
        <dbReference type="EMBL" id="MCI62284.1"/>
    </source>
</evidence>